<reference evidence="1" key="2">
    <citation type="submission" date="2013-10" db="EMBL/GenBank/DDBJ databases">
        <authorList>
            <person name="Aslett M."/>
        </authorList>
    </citation>
    <scope>NUCLEOTIDE SEQUENCE</scope>
    <source>
        <strain evidence="1">Houghton</strain>
    </source>
</reference>
<reference evidence="1" key="1">
    <citation type="submission" date="2013-10" db="EMBL/GenBank/DDBJ databases">
        <title>Genomic analysis of the causative agents of coccidiosis in chickens.</title>
        <authorList>
            <person name="Reid A.J."/>
            <person name="Blake D."/>
            <person name="Billington K."/>
            <person name="Browne H."/>
            <person name="Dunn M."/>
            <person name="Hung S."/>
            <person name="Kawahara F."/>
            <person name="Miranda-Saavedra D."/>
            <person name="Mourier T."/>
            <person name="Nagra H."/>
            <person name="Otto T.D."/>
            <person name="Rawlings N."/>
            <person name="Sanchez A."/>
            <person name="Sanders M."/>
            <person name="Subramaniam C."/>
            <person name="Tay Y."/>
            <person name="Dear P."/>
            <person name="Doerig C."/>
            <person name="Gruber A."/>
            <person name="Parkinson J."/>
            <person name="Shirley M."/>
            <person name="Wan K.L."/>
            <person name="Berriman M."/>
            <person name="Tomley F."/>
            <person name="Pain A."/>
        </authorList>
    </citation>
    <scope>NUCLEOTIDE SEQUENCE</scope>
    <source>
        <strain evidence="1">Houghton</strain>
    </source>
</reference>
<evidence type="ECO:0008006" key="3">
    <source>
        <dbReference type="Google" id="ProtNLM"/>
    </source>
</evidence>
<evidence type="ECO:0000313" key="2">
    <source>
        <dbReference type="Proteomes" id="UP000018050"/>
    </source>
</evidence>
<dbReference type="GeneID" id="25273830"/>
<dbReference type="VEuPathDB" id="ToxoDB:EAH_00057600"/>
<gene>
    <name evidence="1" type="ORF">EAH_00057600</name>
</gene>
<keyword evidence="2" id="KW-1185">Reference proteome</keyword>
<dbReference type="AlphaFoldDB" id="U6GBD3"/>
<organism evidence="1 2">
    <name type="scientific">Eimeria acervulina</name>
    <name type="common">Coccidian parasite</name>
    <dbReference type="NCBI Taxonomy" id="5801"/>
    <lineage>
        <taxon>Eukaryota</taxon>
        <taxon>Sar</taxon>
        <taxon>Alveolata</taxon>
        <taxon>Apicomplexa</taxon>
        <taxon>Conoidasida</taxon>
        <taxon>Coccidia</taxon>
        <taxon>Eucoccidiorida</taxon>
        <taxon>Eimeriorina</taxon>
        <taxon>Eimeriidae</taxon>
        <taxon>Eimeria</taxon>
    </lineage>
</organism>
<dbReference type="Proteomes" id="UP000018050">
    <property type="component" value="Unassembled WGS sequence"/>
</dbReference>
<dbReference type="RefSeq" id="XP_013252856.1">
    <property type="nucleotide sequence ID" value="XM_013397402.1"/>
</dbReference>
<dbReference type="OMA" id="HAASKCI"/>
<feature type="non-terminal residue" evidence="1">
    <location>
        <position position="1"/>
    </location>
</feature>
<evidence type="ECO:0000313" key="1">
    <source>
        <dbReference type="EMBL" id="CDI76633.1"/>
    </source>
</evidence>
<protein>
    <recommendedName>
        <fullName evidence="3">Endonuclease/exonuclease/phosphatase domain-containing protein</fullName>
    </recommendedName>
</protein>
<accession>U6GBD3</accession>
<dbReference type="EMBL" id="HG670430">
    <property type="protein sequence ID" value="CDI76633.1"/>
    <property type="molecule type" value="Genomic_DNA"/>
</dbReference>
<name>U6GBD3_EIMAC</name>
<sequence>GDDFSVLRFPVERFLSNRPTKVALLAAASTQRRFGLGPVDEMPVQSCGAHPMARIYSPEEVVRRMKLDEPPCFGPIDDSIKEHNMFVTEHKELMSKVGEDMKSRPHKSLRLAFIQWNALMVKPNTFQLLAPFLNEEKGFKADEVDVVTIVLQENMKLDSRREKSFLTNLQFVLNLLSTTANWGYPSIAYLGNIRGTQAKTILTPNTQTLIYVMRETHQPTHVCNAEQSIHGGEKGFIGAVFDFPSMGKLAVVGAHLKGWKAKQFEHIFPDLLKNCGSPELGLDSFPLGVVFGADFNEHLHSESLSHLYKTALEDTSQYPAFARVQAASADEPDNIKMTKLLTEALTEPLDIIDSTYEPLLWVVCEDRLVA</sequence>
<dbReference type="OrthoDB" id="346374at2759"/>
<proteinExistence type="predicted"/>